<reference evidence="2 3" key="1">
    <citation type="journal article" date="2015" name="Genome Biol. Evol.">
        <title>The genome of winter moth (Operophtera brumata) provides a genomic perspective on sexual dimorphism and phenology.</title>
        <authorList>
            <person name="Derks M.F."/>
            <person name="Smit S."/>
            <person name="Salis L."/>
            <person name="Schijlen E."/>
            <person name="Bossers A."/>
            <person name="Mateman C."/>
            <person name="Pijl A.S."/>
            <person name="de Ridder D."/>
            <person name="Groenen M.A."/>
            <person name="Visser M.E."/>
            <person name="Megens H.J."/>
        </authorList>
    </citation>
    <scope>NUCLEOTIDE SEQUENCE [LARGE SCALE GENOMIC DNA]</scope>
    <source>
        <strain evidence="2">WM2013NL</strain>
        <tissue evidence="2">Head and thorax</tissue>
    </source>
</reference>
<feature type="compositionally biased region" description="Polar residues" evidence="1">
    <location>
        <begin position="44"/>
        <end position="54"/>
    </location>
</feature>
<dbReference type="EMBL" id="JTDY01003635">
    <property type="protein sequence ID" value="KOB69238.1"/>
    <property type="molecule type" value="Genomic_DNA"/>
</dbReference>
<feature type="non-terminal residue" evidence="2">
    <location>
        <position position="1"/>
    </location>
</feature>
<feature type="compositionally biased region" description="Basic and acidic residues" evidence="1">
    <location>
        <begin position="55"/>
        <end position="75"/>
    </location>
</feature>
<feature type="compositionally biased region" description="Basic and acidic residues" evidence="1">
    <location>
        <begin position="1"/>
        <end position="15"/>
    </location>
</feature>
<feature type="compositionally biased region" description="Polar residues" evidence="1">
    <location>
        <begin position="146"/>
        <end position="170"/>
    </location>
</feature>
<proteinExistence type="predicted"/>
<gene>
    <name evidence="2" type="ORF">OBRU01_17138</name>
</gene>
<name>A0A0L7L166_OPEBR</name>
<dbReference type="GO" id="GO:0005581">
    <property type="term" value="C:collagen trimer"/>
    <property type="evidence" value="ECO:0007669"/>
    <property type="project" value="UniProtKB-KW"/>
</dbReference>
<keyword evidence="3" id="KW-1185">Reference proteome</keyword>
<protein>
    <submittedName>
        <fullName evidence="2">Collagen triple helix repeat protein</fullName>
    </submittedName>
</protein>
<feature type="region of interest" description="Disordered" evidence="1">
    <location>
        <begin position="205"/>
        <end position="259"/>
    </location>
</feature>
<comment type="caution">
    <text evidence="2">The sequence shown here is derived from an EMBL/GenBank/DDBJ whole genome shotgun (WGS) entry which is preliminary data.</text>
</comment>
<feature type="region of interest" description="Disordered" evidence="1">
    <location>
        <begin position="1"/>
        <end position="181"/>
    </location>
</feature>
<feature type="compositionally biased region" description="Basic and acidic residues" evidence="1">
    <location>
        <begin position="205"/>
        <end position="232"/>
    </location>
</feature>
<feature type="compositionally biased region" description="Basic and acidic residues" evidence="1">
    <location>
        <begin position="22"/>
        <end position="43"/>
    </location>
</feature>
<evidence type="ECO:0000313" key="3">
    <source>
        <dbReference type="Proteomes" id="UP000037510"/>
    </source>
</evidence>
<organism evidence="2 3">
    <name type="scientific">Operophtera brumata</name>
    <name type="common">Winter moth</name>
    <name type="synonym">Phalaena brumata</name>
    <dbReference type="NCBI Taxonomy" id="104452"/>
    <lineage>
        <taxon>Eukaryota</taxon>
        <taxon>Metazoa</taxon>
        <taxon>Ecdysozoa</taxon>
        <taxon>Arthropoda</taxon>
        <taxon>Hexapoda</taxon>
        <taxon>Insecta</taxon>
        <taxon>Pterygota</taxon>
        <taxon>Neoptera</taxon>
        <taxon>Endopterygota</taxon>
        <taxon>Lepidoptera</taxon>
        <taxon>Glossata</taxon>
        <taxon>Ditrysia</taxon>
        <taxon>Geometroidea</taxon>
        <taxon>Geometridae</taxon>
        <taxon>Larentiinae</taxon>
        <taxon>Operophtera</taxon>
    </lineage>
</organism>
<accession>A0A0L7L166</accession>
<feature type="compositionally biased region" description="Polar residues" evidence="1">
    <location>
        <begin position="77"/>
        <end position="110"/>
    </location>
</feature>
<dbReference type="AlphaFoldDB" id="A0A0L7L166"/>
<keyword evidence="2" id="KW-0176">Collagen</keyword>
<feature type="compositionally biased region" description="Basic and acidic residues" evidence="1">
    <location>
        <begin position="112"/>
        <end position="145"/>
    </location>
</feature>
<evidence type="ECO:0000313" key="2">
    <source>
        <dbReference type="EMBL" id="KOB69238.1"/>
    </source>
</evidence>
<dbReference type="Proteomes" id="UP000037510">
    <property type="component" value="Unassembled WGS sequence"/>
</dbReference>
<sequence>VCRDAEKAVQDRKTDISSQNSETEKPKEPQKENDIKSLVKDSRSNSTEQVSQSKELSRSNSIDERIEAKNLEIKKINQASRSASVEDQNFRRSSQSLQDKLETNRVSAQISRIEKRYSRSSSDDDRPIVEVRGSREVKSAEKNRSGTDLNRSGTDLSRSGTDLNRSSAELNRSAEKNRVSAEVNRVNAEVNKVNAEIKRIERSFSRSNSADEKRVQELGVRKEERRKEDKRLSQSVEIRPVTPQSKEQEWSPPKPPAPLPPQQVVVVAVNERALDGLVADSVVLVEPNSLAASTPAGLVTKRHEVGGWTAVKC</sequence>
<evidence type="ECO:0000256" key="1">
    <source>
        <dbReference type="SAM" id="MobiDB-lite"/>
    </source>
</evidence>